<evidence type="ECO:0000256" key="3">
    <source>
        <dbReference type="ARBA" id="ARBA00010912"/>
    </source>
</evidence>
<dbReference type="GO" id="GO:0031123">
    <property type="term" value="P:RNA 3'-end processing"/>
    <property type="evidence" value="ECO:0007669"/>
    <property type="project" value="InterPro"/>
</dbReference>
<comment type="caution">
    <text evidence="18">The sequence shown here is derived from an EMBL/GenBank/DDBJ whole genome shotgun (WGS) entry which is preliminary data.</text>
</comment>
<evidence type="ECO:0000256" key="5">
    <source>
        <dbReference type="ARBA" id="ARBA00022679"/>
    </source>
</evidence>
<evidence type="ECO:0000259" key="17">
    <source>
        <dbReference type="Pfam" id="PF20750"/>
    </source>
</evidence>
<comment type="function">
    <text evidence="11">Polymerase that creates the 3'-poly(A) tail of mRNA's.</text>
</comment>
<dbReference type="Pfam" id="PF04926">
    <property type="entry name" value="PAP_RNA-bind"/>
    <property type="match status" value="1"/>
</dbReference>
<evidence type="ECO:0000256" key="8">
    <source>
        <dbReference type="ARBA" id="ARBA00022840"/>
    </source>
</evidence>
<keyword evidence="6 13" id="KW-0479">Metal-binding</keyword>
<dbReference type="Pfam" id="PF20750">
    <property type="entry name" value="PAP_NTPase"/>
    <property type="match status" value="1"/>
</dbReference>
<comment type="similarity">
    <text evidence="3 11">Belongs to the poly(A) polymerase family.</text>
</comment>
<dbReference type="Pfam" id="PF04928">
    <property type="entry name" value="PAP_central"/>
    <property type="match status" value="1"/>
</dbReference>
<feature type="region of interest" description="Disordered" evidence="14">
    <location>
        <begin position="1"/>
        <end position="23"/>
    </location>
</feature>
<dbReference type="GO" id="GO:0003723">
    <property type="term" value="F:RNA binding"/>
    <property type="evidence" value="ECO:0007669"/>
    <property type="project" value="UniProtKB-UniRule"/>
</dbReference>
<evidence type="ECO:0000256" key="10">
    <source>
        <dbReference type="ARBA" id="ARBA00023242"/>
    </source>
</evidence>
<proteinExistence type="inferred from homology"/>
<evidence type="ECO:0000256" key="1">
    <source>
        <dbReference type="ARBA" id="ARBA00001936"/>
    </source>
</evidence>
<comment type="catalytic activity">
    <reaction evidence="11">
        <text>RNA(n) + ATP = RNA(n)-3'-adenine ribonucleotide + diphosphate</text>
        <dbReference type="Rhea" id="RHEA:11332"/>
        <dbReference type="Rhea" id="RHEA-COMP:14527"/>
        <dbReference type="Rhea" id="RHEA-COMP:17347"/>
        <dbReference type="ChEBI" id="CHEBI:30616"/>
        <dbReference type="ChEBI" id="CHEBI:33019"/>
        <dbReference type="ChEBI" id="CHEBI:140395"/>
        <dbReference type="ChEBI" id="CHEBI:173115"/>
        <dbReference type="EC" id="2.7.7.19"/>
    </reaction>
</comment>
<dbReference type="PANTHER" id="PTHR10682:SF10">
    <property type="entry name" value="POLYNUCLEOTIDE ADENYLYLTRANSFERASE"/>
    <property type="match status" value="1"/>
</dbReference>
<dbReference type="InterPro" id="IPR043519">
    <property type="entry name" value="NT_sf"/>
</dbReference>
<evidence type="ECO:0000256" key="6">
    <source>
        <dbReference type="ARBA" id="ARBA00022723"/>
    </source>
</evidence>
<evidence type="ECO:0000256" key="2">
    <source>
        <dbReference type="ARBA" id="ARBA00004123"/>
    </source>
</evidence>
<feature type="binding site" evidence="13">
    <location>
        <position position="159"/>
    </location>
    <ligand>
        <name>Mg(2+)</name>
        <dbReference type="ChEBI" id="CHEBI:18420"/>
        <label>2</label>
        <note>catalytic</note>
    </ligand>
</feature>
<feature type="domain" description="Poly(A) polymerase nucleotidyltransferase" evidence="17">
    <location>
        <begin position="10"/>
        <end position="207"/>
    </location>
</feature>
<evidence type="ECO:0000256" key="12">
    <source>
        <dbReference type="PIRSR" id="PIRSR018425-1"/>
    </source>
</evidence>
<name>A0A8T9BR81_9HELO</name>
<dbReference type="Gene3D" id="3.30.70.590">
    <property type="entry name" value="Poly(A) polymerase predicted RNA binding domain"/>
    <property type="match status" value="1"/>
</dbReference>
<evidence type="ECO:0000313" key="18">
    <source>
        <dbReference type="EMBL" id="TVY21856.1"/>
    </source>
</evidence>
<feature type="binding site" evidence="12">
    <location>
        <position position="230"/>
    </location>
    <ligand>
        <name>ATP</name>
        <dbReference type="ChEBI" id="CHEBI:30616"/>
    </ligand>
</feature>
<dbReference type="GO" id="GO:0005524">
    <property type="term" value="F:ATP binding"/>
    <property type="evidence" value="ECO:0007669"/>
    <property type="project" value="UniProtKB-UniRule"/>
</dbReference>
<dbReference type="Proteomes" id="UP000469559">
    <property type="component" value="Unassembled WGS sequence"/>
</dbReference>
<evidence type="ECO:0000256" key="7">
    <source>
        <dbReference type="ARBA" id="ARBA00022741"/>
    </source>
</evidence>
<dbReference type="SUPFAM" id="SSF81631">
    <property type="entry name" value="PAP/OAS1 substrate-binding domain"/>
    <property type="match status" value="1"/>
</dbReference>
<comment type="cofactor">
    <cofactor evidence="1">
        <name>Mn(2+)</name>
        <dbReference type="ChEBI" id="CHEBI:29035"/>
    </cofactor>
</comment>
<feature type="binding site" evidence="12">
    <location>
        <begin position="102"/>
        <end position="104"/>
    </location>
    <ligand>
        <name>ATP</name>
        <dbReference type="ChEBI" id="CHEBI:30616"/>
    </ligand>
</feature>
<dbReference type="Gene3D" id="3.30.460.10">
    <property type="entry name" value="Beta Polymerase, domain 2"/>
    <property type="match status" value="1"/>
</dbReference>
<dbReference type="OrthoDB" id="412748at2759"/>
<dbReference type="EMBL" id="QGMF01000005">
    <property type="protein sequence ID" value="TVY21856.1"/>
    <property type="molecule type" value="Genomic_DNA"/>
</dbReference>
<feature type="binding site" evidence="12">
    <location>
        <begin position="239"/>
        <end position="240"/>
    </location>
    <ligand>
        <name>ATP</name>
        <dbReference type="ChEBI" id="CHEBI:30616"/>
    </ligand>
</feature>
<feature type="domain" description="Poly(A) polymerase RNA-binding" evidence="15">
    <location>
        <begin position="364"/>
        <end position="516"/>
    </location>
</feature>
<keyword evidence="9 13" id="KW-0460">Magnesium</keyword>
<gene>
    <name evidence="18" type="primary">pla1</name>
    <name evidence="18" type="ORF">LARI1_G000259</name>
</gene>
<dbReference type="PANTHER" id="PTHR10682">
    <property type="entry name" value="POLY A POLYMERASE"/>
    <property type="match status" value="1"/>
</dbReference>
<evidence type="ECO:0000256" key="13">
    <source>
        <dbReference type="PIRSR" id="PIRSR018425-2"/>
    </source>
</evidence>
<dbReference type="InterPro" id="IPR048840">
    <property type="entry name" value="PolA_pol_NTPase"/>
</dbReference>
<dbReference type="EC" id="2.7.7.19" evidence="11"/>
<comment type="cofactor">
    <cofactor evidence="13">
        <name>Mg(2+)</name>
        <dbReference type="ChEBI" id="CHEBI:18420"/>
    </cofactor>
    <text evidence="13">Binds 2 magnesium ions. Also active with manganese.</text>
</comment>
<comment type="subcellular location">
    <subcellularLocation>
        <location evidence="2 11">Nucleus</location>
    </subcellularLocation>
</comment>
<accession>A0A8T9BR81</accession>
<dbReference type="SUPFAM" id="SSF55003">
    <property type="entry name" value="PAP/Archaeal CCA-adding enzyme, C-terminal domain"/>
    <property type="match status" value="1"/>
</dbReference>
<dbReference type="InterPro" id="IPR014492">
    <property type="entry name" value="PolyA_polymerase"/>
</dbReference>
<feature type="domain" description="Poly(A) polymerase central" evidence="16">
    <location>
        <begin position="213"/>
        <end position="361"/>
    </location>
</feature>
<keyword evidence="8 11" id="KW-0067">ATP-binding</keyword>
<evidence type="ECO:0000256" key="9">
    <source>
        <dbReference type="ARBA" id="ARBA00022842"/>
    </source>
</evidence>
<evidence type="ECO:0000256" key="11">
    <source>
        <dbReference type="PIRNR" id="PIRNR018425"/>
    </source>
</evidence>
<dbReference type="CDD" id="cd05402">
    <property type="entry name" value="NT_PAP_TUTase"/>
    <property type="match status" value="1"/>
</dbReference>
<keyword evidence="7 11" id="KW-0547">Nucleotide-binding</keyword>
<dbReference type="GO" id="GO:0005634">
    <property type="term" value="C:nucleus"/>
    <property type="evidence" value="ECO:0007669"/>
    <property type="project" value="UniProtKB-SubCell"/>
</dbReference>
<dbReference type="GO" id="GO:0046872">
    <property type="term" value="F:metal ion binding"/>
    <property type="evidence" value="ECO:0007669"/>
    <property type="project" value="UniProtKB-KW"/>
</dbReference>
<dbReference type="Gene3D" id="1.10.1410.10">
    <property type="match status" value="1"/>
</dbReference>
<sequence>MATAGPMQYGVTAPLSNALPTDTENQASNDLIEELKRQNNYESTSDTNKRTVVLQSLQSITEEFVKKVSRAQGLNENLVKNAGGKIFTYGSFRLGVFGPGSDIDTLVVVPKHITINDYFEHFPDLLIKMAPSGAITDLTPVTDSFVPIIKFEYSGISIDLIFSRLAYLSQVPKELTLADDNLLRGLSEPELRSLNGTRVTDDILNLVPQKAIFRTALRAIKLWAQRRAIYANIMGFPGGVAWAMLVARVCQLYPKATSSTVVLKFFRIMEKWQWPTPVLLKPAQLTPQGGAQMNVRVWNPKVYHSDRNHLMPIITPAYPSMCATHNITRSTQKIICRELKRGGEITDKIMTGKNPWKDLFVKHTFFTQGYKYYLSVIAASTTTNAQLIWAGWVESKVRLLVAGLEDHESIALAHPFNKGFERVHKCQSEEDVEKAKSNLEFQIKEIPTETTAPANLPNGDAIVNDQIANGDEKSTATGGTMVYTTTWYIGLELQEVSIYPGPVWLSANVIDFYLAMIFQKTYSEKAKSGLLAHKGGRLSMERQGSVQPQKYVKYYIRPQKFGIFQPAGVLYYSSEKTADLGRVRLAIEFLCEITPNPTLSSLLRLTSV</sequence>
<feature type="compositionally biased region" description="Polar residues" evidence="14">
    <location>
        <begin position="14"/>
        <end position="23"/>
    </location>
</feature>
<reference evidence="18 19" key="1">
    <citation type="submission" date="2018-05" db="EMBL/GenBank/DDBJ databases">
        <title>Whole genome sequencing for identification of molecular markers to develop diagnostic detection tools for the regulated plant pathogen Lachnellula willkommii.</title>
        <authorList>
            <person name="Giroux E."/>
            <person name="Bilodeau G."/>
        </authorList>
    </citation>
    <scope>NUCLEOTIDE SEQUENCE [LARGE SCALE GENOMIC DNA]</scope>
    <source>
        <strain evidence="18 19">CBS 203.66</strain>
    </source>
</reference>
<dbReference type="PIRSF" id="PIRSF018425">
    <property type="entry name" value="PolyA_polymerase"/>
    <property type="match status" value="1"/>
</dbReference>
<dbReference type="SUPFAM" id="SSF81301">
    <property type="entry name" value="Nucleotidyltransferase"/>
    <property type="match status" value="1"/>
</dbReference>
<feature type="binding site" evidence="12">
    <location>
        <position position="221"/>
    </location>
    <ligand>
        <name>ATP</name>
        <dbReference type="ChEBI" id="CHEBI:30616"/>
    </ligand>
</feature>
<protein>
    <recommendedName>
        <fullName evidence="11">Poly(A) polymerase</fullName>
        <ecNumber evidence="11">2.7.7.19</ecNumber>
    </recommendedName>
</protein>
<evidence type="ECO:0000259" key="15">
    <source>
        <dbReference type="Pfam" id="PF04926"/>
    </source>
</evidence>
<feature type="binding site" evidence="13">
    <location>
        <position position="102"/>
    </location>
    <ligand>
        <name>Mg(2+)</name>
        <dbReference type="ChEBI" id="CHEBI:18420"/>
        <label>2</label>
        <note>catalytic</note>
    </ligand>
</feature>
<keyword evidence="19" id="KW-1185">Reference proteome</keyword>
<evidence type="ECO:0000256" key="14">
    <source>
        <dbReference type="SAM" id="MobiDB-lite"/>
    </source>
</evidence>
<dbReference type="InterPro" id="IPR007010">
    <property type="entry name" value="PolA_pol_RNA-bd_dom"/>
</dbReference>
<keyword evidence="10 11" id="KW-0539">Nucleus</keyword>
<evidence type="ECO:0000256" key="4">
    <source>
        <dbReference type="ARBA" id="ARBA00022664"/>
    </source>
</evidence>
<dbReference type="GO" id="GO:0006397">
    <property type="term" value="P:mRNA processing"/>
    <property type="evidence" value="ECO:0007669"/>
    <property type="project" value="UniProtKB-KW"/>
</dbReference>
<feature type="binding site" evidence="13">
    <location>
        <position position="104"/>
    </location>
    <ligand>
        <name>Mg(2+)</name>
        <dbReference type="ChEBI" id="CHEBI:18420"/>
        <label>2</label>
        <note>catalytic</note>
    </ligand>
</feature>
<evidence type="ECO:0000313" key="19">
    <source>
        <dbReference type="Proteomes" id="UP000469559"/>
    </source>
</evidence>
<dbReference type="FunFam" id="3.30.460.10:FF:000002">
    <property type="entry name" value="Poly(A) polymerase alpha, putative"/>
    <property type="match status" value="1"/>
</dbReference>
<feature type="binding site" evidence="12">
    <location>
        <position position="159"/>
    </location>
    <ligand>
        <name>ATP</name>
        <dbReference type="ChEBI" id="CHEBI:30616"/>
    </ligand>
</feature>
<dbReference type="AlphaFoldDB" id="A0A8T9BR81"/>
<dbReference type="GO" id="GO:1990817">
    <property type="term" value="F:poly(A) RNA polymerase activity"/>
    <property type="evidence" value="ECO:0007669"/>
    <property type="project" value="UniProtKB-UniRule"/>
</dbReference>
<keyword evidence="5 11" id="KW-0808">Transferase</keyword>
<dbReference type="InterPro" id="IPR007012">
    <property type="entry name" value="PolA_pol_cen_dom"/>
</dbReference>
<dbReference type="InterPro" id="IPR011068">
    <property type="entry name" value="NuclTrfase_I-like_C"/>
</dbReference>
<feature type="binding site" evidence="13">
    <location>
        <position position="104"/>
    </location>
    <ligand>
        <name>Mg(2+)</name>
        <dbReference type="ChEBI" id="CHEBI:18420"/>
        <label>1</label>
        <note>catalytic</note>
    </ligand>
</feature>
<dbReference type="FunFam" id="1.10.1410.10:FF:000001">
    <property type="entry name" value="Putative poly(A) polymerase gamma"/>
    <property type="match status" value="1"/>
</dbReference>
<keyword evidence="4 11" id="KW-0507">mRNA processing</keyword>
<feature type="binding site" evidence="13">
    <location>
        <position position="102"/>
    </location>
    <ligand>
        <name>Mg(2+)</name>
        <dbReference type="ChEBI" id="CHEBI:18420"/>
        <label>1</label>
        <note>catalytic</note>
    </ligand>
</feature>
<organism evidence="18 19">
    <name type="scientific">Lachnellula arida</name>
    <dbReference type="NCBI Taxonomy" id="1316785"/>
    <lineage>
        <taxon>Eukaryota</taxon>
        <taxon>Fungi</taxon>
        <taxon>Dikarya</taxon>
        <taxon>Ascomycota</taxon>
        <taxon>Pezizomycotina</taxon>
        <taxon>Leotiomycetes</taxon>
        <taxon>Helotiales</taxon>
        <taxon>Lachnaceae</taxon>
        <taxon>Lachnellula</taxon>
    </lineage>
</organism>
<evidence type="ECO:0000259" key="16">
    <source>
        <dbReference type="Pfam" id="PF04928"/>
    </source>
</evidence>